<dbReference type="InterPro" id="IPR045851">
    <property type="entry name" value="AMP-bd_C_sf"/>
</dbReference>
<dbReference type="PANTHER" id="PTHR45527:SF10">
    <property type="entry name" value="PYOCHELIN SYNTHASE PCHF"/>
    <property type="match status" value="1"/>
</dbReference>
<dbReference type="Pfam" id="PF00668">
    <property type="entry name" value="Condensation"/>
    <property type="match status" value="2"/>
</dbReference>
<keyword evidence="4" id="KW-0436">Ligase</keyword>
<dbReference type="Pfam" id="PF00501">
    <property type="entry name" value="AMP-binding"/>
    <property type="match status" value="2"/>
</dbReference>
<proteinExistence type="predicted"/>
<dbReference type="GO" id="GO:0016874">
    <property type="term" value="F:ligase activity"/>
    <property type="evidence" value="ECO:0007669"/>
    <property type="project" value="UniProtKB-KW"/>
</dbReference>
<dbReference type="SUPFAM" id="SSF47336">
    <property type="entry name" value="ACP-like"/>
    <property type="match status" value="2"/>
</dbReference>
<keyword evidence="2" id="KW-0596">Phosphopantetheine</keyword>
<evidence type="ECO:0000259" key="5">
    <source>
        <dbReference type="PROSITE" id="PS50075"/>
    </source>
</evidence>
<dbReference type="Gene3D" id="3.30.559.10">
    <property type="entry name" value="Chloramphenicol acetyltransferase-like domain"/>
    <property type="match status" value="2"/>
</dbReference>
<dbReference type="InterPro" id="IPR009081">
    <property type="entry name" value="PP-bd_ACP"/>
</dbReference>
<dbReference type="Gene3D" id="3.40.50.12780">
    <property type="entry name" value="N-terminal domain of ligase-like"/>
    <property type="match status" value="1"/>
</dbReference>
<feature type="non-terminal residue" evidence="6">
    <location>
        <position position="1784"/>
    </location>
</feature>
<dbReference type="CDD" id="cd19535">
    <property type="entry name" value="Cyc_NRPS"/>
    <property type="match status" value="2"/>
</dbReference>
<dbReference type="CDD" id="cd12114">
    <property type="entry name" value="A_NRPS_TlmIV_like"/>
    <property type="match status" value="1"/>
</dbReference>
<dbReference type="SUPFAM" id="SSF56801">
    <property type="entry name" value="Acetyl-CoA synthetase-like"/>
    <property type="match status" value="2"/>
</dbReference>
<dbReference type="InterPro" id="IPR057737">
    <property type="entry name" value="Condensation_MtbB-like"/>
</dbReference>
<dbReference type="NCBIfam" id="TIGR01733">
    <property type="entry name" value="AA-adenyl-dom"/>
    <property type="match status" value="1"/>
</dbReference>
<dbReference type="Gene3D" id="1.10.1200.10">
    <property type="entry name" value="ACP-like"/>
    <property type="match status" value="2"/>
</dbReference>
<dbReference type="GO" id="GO:0000036">
    <property type="term" value="F:acyl carrier activity"/>
    <property type="evidence" value="ECO:0007669"/>
    <property type="project" value="TreeGrafter"/>
</dbReference>
<dbReference type="PROSITE" id="PS00012">
    <property type="entry name" value="PHOSPHOPANTETHEINE"/>
    <property type="match status" value="1"/>
</dbReference>
<dbReference type="InterPro" id="IPR010071">
    <property type="entry name" value="AA_adenyl_dom"/>
</dbReference>
<dbReference type="FunFam" id="3.30.559.30:FF:000006">
    <property type="entry name" value="Yersiniabactin polyketide/non-ribosomal peptide synthetase"/>
    <property type="match status" value="2"/>
</dbReference>
<dbReference type="GO" id="GO:0005737">
    <property type="term" value="C:cytoplasm"/>
    <property type="evidence" value="ECO:0007669"/>
    <property type="project" value="TreeGrafter"/>
</dbReference>
<evidence type="ECO:0000256" key="3">
    <source>
        <dbReference type="ARBA" id="ARBA00022553"/>
    </source>
</evidence>
<dbReference type="GO" id="GO:0044550">
    <property type="term" value="P:secondary metabolite biosynthetic process"/>
    <property type="evidence" value="ECO:0007669"/>
    <property type="project" value="TreeGrafter"/>
</dbReference>
<dbReference type="FunFam" id="3.40.50.12780:FF:000012">
    <property type="entry name" value="Non-ribosomal peptide synthetase"/>
    <property type="match status" value="1"/>
</dbReference>
<organism evidence="6 7">
    <name type="scientific">Advenella kashmirensis W13003</name>
    <dbReference type="NCBI Taxonomy" id="1424334"/>
    <lineage>
        <taxon>Bacteria</taxon>
        <taxon>Pseudomonadati</taxon>
        <taxon>Pseudomonadota</taxon>
        <taxon>Betaproteobacteria</taxon>
        <taxon>Burkholderiales</taxon>
        <taxon>Alcaligenaceae</taxon>
    </lineage>
</organism>
<dbReference type="HOGENOM" id="CLU_000022_40_1_4"/>
<evidence type="ECO:0000313" key="6">
    <source>
        <dbReference type="EMBL" id="ETF02458.1"/>
    </source>
</evidence>
<comment type="cofactor">
    <cofactor evidence="1">
        <name>pantetheine 4'-phosphate</name>
        <dbReference type="ChEBI" id="CHEBI:47942"/>
    </cofactor>
</comment>
<evidence type="ECO:0000256" key="1">
    <source>
        <dbReference type="ARBA" id="ARBA00001957"/>
    </source>
</evidence>
<dbReference type="Gene3D" id="3.40.50.980">
    <property type="match status" value="2"/>
</dbReference>
<feature type="domain" description="Carrier" evidence="5">
    <location>
        <begin position="1063"/>
        <end position="1139"/>
    </location>
</feature>
<dbReference type="Pfam" id="PF00550">
    <property type="entry name" value="PP-binding"/>
    <property type="match status" value="2"/>
</dbReference>
<comment type="caution">
    <text evidence="6">The sequence shown here is derived from an EMBL/GenBank/DDBJ whole genome shotgun (WGS) entry which is preliminary data.</text>
</comment>
<dbReference type="InterPro" id="IPR023213">
    <property type="entry name" value="CAT-like_dom_sf"/>
</dbReference>
<dbReference type="Gene3D" id="3.30.300.30">
    <property type="match status" value="1"/>
</dbReference>
<feature type="domain" description="Carrier" evidence="5">
    <location>
        <begin position="4"/>
        <end position="80"/>
    </location>
</feature>
<name>V8QSZ3_9BURK</name>
<dbReference type="GO" id="GO:0043041">
    <property type="term" value="P:amino acid activation for nonribosomal peptide biosynthetic process"/>
    <property type="evidence" value="ECO:0007669"/>
    <property type="project" value="TreeGrafter"/>
</dbReference>
<protein>
    <submittedName>
        <fullName evidence="6">Peptide synthetase</fullName>
    </submittedName>
</protein>
<dbReference type="GO" id="GO:0031177">
    <property type="term" value="F:phosphopantetheine binding"/>
    <property type="evidence" value="ECO:0007669"/>
    <property type="project" value="TreeGrafter"/>
</dbReference>
<dbReference type="EMBL" id="AYXT01000010">
    <property type="protein sequence ID" value="ETF02458.1"/>
    <property type="molecule type" value="Genomic_DNA"/>
</dbReference>
<evidence type="ECO:0000256" key="4">
    <source>
        <dbReference type="ARBA" id="ARBA00022598"/>
    </source>
</evidence>
<dbReference type="PANTHER" id="PTHR45527">
    <property type="entry name" value="NONRIBOSOMAL PEPTIDE SYNTHETASE"/>
    <property type="match status" value="1"/>
</dbReference>
<gene>
    <name evidence="6" type="ORF">W822_16695</name>
</gene>
<dbReference type="eggNOG" id="COG1020">
    <property type="taxonomic scope" value="Bacteria"/>
</dbReference>
<dbReference type="STRING" id="1424334.W822_16695"/>
<sequence length="1784" mass="196385">MNSNARHLAPEQIRDQIRALLTEPDAAFSDDDNLIELGMDSLGLMKLVGQWRKAGKNVSFAELIETPRLADWWPALAGAPGADDTVTPASPDPFDVTAPFPLTDVQHAYWIGRNDEQILGGVGCHAYLELSGRDIDPQRLEKAWERLLAHHGMLRARFDSLGAQVIATEAPAEVRRVFIQDLRQHTPASVREQLLSLRQRLSHRRLSVERGEVAGLSLSLLPDNMTRLHFDVDLLVADVQSLQIILHDLAVLYELDETPRAPLEWHFGRHLHNRKHSQTSAQNEAQKYWQARLATLPGPPGLPLRCAPETIEHPRFTRRQHHMPAHEWSRIKRFCAAARVTPAMVLASAYAETLAAWSGTSNFLLNLPLFDRHGDTAGLDHVVADFTNLLLLAVDCSQAMSFADRVRALQTQFHADAAHSDWSGVRVQRDLAQMRDGERTFAPVVFACNLGMPLVDQQTQEALGQLHYMISQTPQVWLDHQVYDKDGGVLLAWDAVDDLFPDGMIESMFGAYLHLLTQLANSEQAWAEPLIVQLPAGQRAVREEVNATDAPLTPRTLHLPVFEQARTRPAHPALIDSATGQTLDYAALNRRALQVCTLLQQHGVQPGEPVAITLPRGIDQVVAVLGVLAAGACYVPIGIAQPAARQQRIHRRAGIQLVLTQPLVMTACEAEIEATMVDIGNATAFAPAQALTPVPPSALAYIIFTSGSTGEPKGVEISHQAAANTLDDLNQRFCVEPDDRILALSALDFDLSVYDLFGLLGAGATVVLPAEEERRDAAAWLDLVHRHHITLWNSVPVLLDMLLIAAEGDTRPLPLRLAMASGDWIGLDLPGRLVQLAPQARFIAMGGATEAAIWSNLCEVPVPVPSEWRSIPYGTPLANQQYRVVDALGRDCPDWVPGELWIGGAGVANGYRGDPQRTAAAFVTYNNQRWYRTGDLGRYWPDGTLEFLGRRDHQIKLRGHRIELGEIEAAILTCNGLRQAVAMVVGQPPALAAAFVANRPLQHDALNTQLRRLLPDYMVPTHWLQLDSLPLSANGKIDRKTLADQLDLLTATHTETTSSGNHAPSGSAEQQVAAIWQKRLGRSSLNRDDHFFQLGGDSLLATQVVADMQRDGWQAQQPLRRLFSHPVLSDFAAIWQQGDATSQKAATFQHVSDNQHDPFELTEIQRAYWMGQSDGLPLHCGTLYMLELDGAALDLARLDTAWRRLWQRHPMLRACVDENARQYVPGTLPESRLQIEAPVADLHAARERIGLHWRSLSRSHATPALHSFIAVPYCGDRCRLGLFFDYLTLDGYSIKLLLADLIKLYDNVVLPDPPQLTFRDYLTQRTQNTEAYEAAIHFWQERLTTLPPAPSLPLAREPGSLGQASFYRLYRRMPAGQWQRIRDTAQRFGLTPSVVLLAAYAHVLSQWSTDSALTLNLTLFERPDAHPDIARVLGDFTALAPIPFEPASQTSLLALGGQTQDRVAEVLEHRAVSSIWVQRERARSIGLQAAALPIVFTSTLGLADQFFDTLPQGFPDLVDGGLSETPQVWLDYQVFEHRGELVMSWDIAEGLFPEGMIESMFDAYLHLLTQLAGNEQAWTDPLPALVPHEQQAVRKEVNATDTPLASRTLHLPVFEQARTRPAHPALIDSATGQTLDYAALARRALQVCALLQQHGVQPGEPVAITLPRGIDQVVAVLGVLAAGACYVPIGIAQPAARQQRIHRRAGIRLVLTHSSAASEAKVDTATPAATESETETMLLDIGDAVSLAPVSAPVSVSPSALAYIIFTSGSTGEPKGVEISHQAA</sequence>
<dbReference type="InterPro" id="IPR001242">
    <property type="entry name" value="Condensation_dom"/>
</dbReference>
<dbReference type="InterPro" id="IPR042099">
    <property type="entry name" value="ANL_N_sf"/>
</dbReference>
<dbReference type="SUPFAM" id="SSF52777">
    <property type="entry name" value="CoA-dependent acyltransferases"/>
    <property type="match status" value="4"/>
</dbReference>
<dbReference type="Proteomes" id="UP000018733">
    <property type="component" value="Unassembled WGS sequence"/>
</dbReference>
<dbReference type="InterPro" id="IPR000873">
    <property type="entry name" value="AMP-dep_synth/lig_dom"/>
</dbReference>
<accession>V8QSZ3</accession>
<dbReference type="PROSITE" id="PS00455">
    <property type="entry name" value="AMP_BINDING"/>
    <property type="match status" value="2"/>
</dbReference>
<dbReference type="PROSITE" id="PS50075">
    <property type="entry name" value="CARRIER"/>
    <property type="match status" value="2"/>
</dbReference>
<dbReference type="InterPro" id="IPR036736">
    <property type="entry name" value="ACP-like_sf"/>
</dbReference>
<dbReference type="FunFam" id="3.30.559.10:FF:000023">
    <property type="entry name" value="Non-ribosomal peptide synthetase"/>
    <property type="match status" value="1"/>
</dbReference>
<dbReference type="InterPro" id="IPR006162">
    <property type="entry name" value="Ppantetheine_attach_site"/>
</dbReference>
<dbReference type="Gene3D" id="3.30.559.30">
    <property type="entry name" value="Nonribosomal peptide synthetase, condensation domain"/>
    <property type="match status" value="2"/>
</dbReference>
<evidence type="ECO:0000256" key="2">
    <source>
        <dbReference type="ARBA" id="ARBA00022450"/>
    </source>
</evidence>
<dbReference type="InterPro" id="IPR020845">
    <property type="entry name" value="AMP-binding_CS"/>
</dbReference>
<keyword evidence="3" id="KW-0597">Phosphoprotein</keyword>
<keyword evidence="7" id="KW-1185">Reference proteome</keyword>
<reference evidence="6 7" key="1">
    <citation type="journal article" date="2014" name="Genome Announc.">
        <title>Draft Genome Sequence of Advenella kashmirensis Strain W13003, a Polycyclic Aromatic Hydrocarbon-Degrading Bacterium.</title>
        <authorList>
            <person name="Wang X."/>
            <person name="Jin D."/>
            <person name="Zhou L."/>
            <person name="Wu L."/>
            <person name="An W."/>
            <person name="Zhao L."/>
        </authorList>
    </citation>
    <scope>NUCLEOTIDE SEQUENCE [LARGE SCALE GENOMIC DNA]</scope>
    <source>
        <strain evidence="6 7">W13003</strain>
    </source>
</reference>
<evidence type="ECO:0000313" key="7">
    <source>
        <dbReference type="Proteomes" id="UP000018733"/>
    </source>
</evidence>